<name>A0AAP0DPB0_9ASTR</name>
<feature type="transmembrane region" description="Helical" evidence="1">
    <location>
        <begin position="14"/>
        <end position="32"/>
    </location>
</feature>
<organism evidence="2 3">
    <name type="scientific">Deinandra increscens subsp. villosa</name>
    <dbReference type="NCBI Taxonomy" id="3103831"/>
    <lineage>
        <taxon>Eukaryota</taxon>
        <taxon>Viridiplantae</taxon>
        <taxon>Streptophyta</taxon>
        <taxon>Embryophyta</taxon>
        <taxon>Tracheophyta</taxon>
        <taxon>Spermatophyta</taxon>
        <taxon>Magnoliopsida</taxon>
        <taxon>eudicotyledons</taxon>
        <taxon>Gunneridae</taxon>
        <taxon>Pentapetalae</taxon>
        <taxon>asterids</taxon>
        <taxon>campanulids</taxon>
        <taxon>Asterales</taxon>
        <taxon>Asteraceae</taxon>
        <taxon>Asteroideae</taxon>
        <taxon>Heliantheae alliance</taxon>
        <taxon>Madieae</taxon>
        <taxon>Madiinae</taxon>
        <taxon>Deinandra</taxon>
    </lineage>
</organism>
<sequence length="94" mass="9569">MEKGANNGGGGGGYWWWAAATGVQLAWGIYSLRRGYSGDTRLMPLKAFGVASLFVGATGTATIGTVRASGIYSVKDAIEAGANIRSGLGVKGRG</sequence>
<dbReference type="PANTHER" id="PTHR37744:SF1">
    <property type="entry name" value="STAR LIPID TRANSFER-LIKE PROTEIN"/>
    <property type="match status" value="1"/>
</dbReference>
<evidence type="ECO:0000256" key="1">
    <source>
        <dbReference type="SAM" id="Phobius"/>
    </source>
</evidence>
<dbReference type="AlphaFoldDB" id="A0AAP0DPB0"/>
<reference evidence="2 3" key="1">
    <citation type="submission" date="2024-04" db="EMBL/GenBank/DDBJ databases">
        <title>The reference genome of an endangered Asteraceae, Deinandra increscens subsp. villosa, native to the Central Coast of California.</title>
        <authorList>
            <person name="Guilliams M."/>
            <person name="Hasenstab-Lehman K."/>
            <person name="Meyer R."/>
            <person name="Mcevoy S."/>
        </authorList>
    </citation>
    <scope>NUCLEOTIDE SEQUENCE [LARGE SCALE GENOMIC DNA]</scope>
    <source>
        <tissue evidence="2">Leaf</tissue>
    </source>
</reference>
<dbReference type="EMBL" id="JBCNJP010000007">
    <property type="protein sequence ID" value="KAK9076492.1"/>
    <property type="molecule type" value="Genomic_DNA"/>
</dbReference>
<protein>
    <submittedName>
        <fullName evidence="2">Uncharacterized protein</fullName>
    </submittedName>
</protein>
<keyword evidence="1" id="KW-0812">Transmembrane</keyword>
<dbReference type="Proteomes" id="UP001408789">
    <property type="component" value="Unassembled WGS sequence"/>
</dbReference>
<proteinExistence type="predicted"/>
<evidence type="ECO:0000313" key="3">
    <source>
        <dbReference type="Proteomes" id="UP001408789"/>
    </source>
</evidence>
<gene>
    <name evidence="2" type="ORF">SSX86_004826</name>
</gene>
<keyword evidence="1" id="KW-1133">Transmembrane helix</keyword>
<accession>A0AAP0DPB0</accession>
<keyword evidence="1" id="KW-0472">Membrane</keyword>
<dbReference type="PANTHER" id="PTHR37744">
    <property type="entry name" value="STAR LIPID TRANSFER-LIKE PROTEIN"/>
    <property type="match status" value="1"/>
</dbReference>
<comment type="caution">
    <text evidence="2">The sequence shown here is derived from an EMBL/GenBank/DDBJ whole genome shotgun (WGS) entry which is preliminary data.</text>
</comment>
<keyword evidence="3" id="KW-1185">Reference proteome</keyword>
<evidence type="ECO:0000313" key="2">
    <source>
        <dbReference type="EMBL" id="KAK9076492.1"/>
    </source>
</evidence>